<gene>
    <name evidence="3" type="ORF">TrST_g3197</name>
</gene>
<accession>A0A9W7AGJ1</accession>
<proteinExistence type="predicted"/>
<reference evidence="4" key="1">
    <citation type="journal article" date="2023" name="Commun. Biol.">
        <title>Genome analysis of Parmales, the sister group of diatoms, reveals the evolutionary specialization of diatoms from phago-mixotrophs to photoautotrophs.</title>
        <authorList>
            <person name="Ban H."/>
            <person name="Sato S."/>
            <person name="Yoshikawa S."/>
            <person name="Yamada K."/>
            <person name="Nakamura Y."/>
            <person name="Ichinomiya M."/>
            <person name="Sato N."/>
            <person name="Blanc-Mathieu R."/>
            <person name="Endo H."/>
            <person name="Kuwata A."/>
            <person name="Ogata H."/>
        </authorList>
    </citation>
    <scope>NUCLEOTIDE SEQUENCE [LARGE SCALE GENOMIC DNA]</scope>
    <source>
        <strain evidence="4">NIES 3701</strain>
    </source>
</reference>
<dbReference type="PANTHER" id="PTHR21818">
    <property type="entry name" value="BC025462 PROTEIN"/>
    <property type="match status" value="1"/>
</dbReference>
<dbReference type="InterPro" id="IPR029315">
    <property type="entry name" value="FANCI_S2"/>
</dbReference>
<feature type="region of interest" description="Disordered" evidence="1">
    <location>
        <begin position="792"/>
        <end position="820"/>
    </location>
</feature>
<organism evidence="3 4">
    <name type="scientific">Triparma strigata</name>
    <dbReference type="NCBI Taxonomy" id="1606541"/>
    <lineage>
        <taxon>Eukaryota</taxon>
        <taxon>Sar</taxon>
        <taxon>Stramenopiles</taxon>
        <taxon>Ochrophyta</taxon>
        <taxon>Bolidophyceae</taxon>
        <taxon>Parmales</taxon>
        <taxon>Triparmaceae</taxon>
        <taxon>Triparma</taxon>
    </lineage>
</organism>
<dbReference type="SUPFAM" id="SSF48371">
    <property type="entry name" value="ARM repeat"/>
    <property type="match status" value="1"/>
</dbReference>
<keyword evidence="4" id="KW-1185">Reference proteome</keyword>
<dbReference type="PANTHER" id="PTHR21818:SF0">
    <property type="entry name" value="FANCONI ANEMIA GROUP I PROTEIN"/>
    <property type="match status" value="1"/>
</dbReference>
<feature type="region of interest" description="Disordered" evidence="1">
    <location>
        <begin position="608"/>
        <end position="627"/>
    </location>
</feature>
<feature type="compositionally biased region" description="Basic residues" evidence="1">
    <location>
        <begin position="1434"/>
        <end position="1458"/>
    </location>
</feature>
<feature type="region of interest" description="Disordered" evidence="1">
    <location>
        <begin position="1426"/>
        <end position="1498"/>
    </location>
</feature>
<protein>
    <recommendedName>
        <fullName evidence="2">FANCI solenoid 2 domain-containing protein</fullName>
    </recommendedName>
</protein>
<sequence length="1498" mass="160464">MPSQVATPEKAMLDLLEAEPLSNAANTALTAYIAEYAAVNSGEGEGNGQEDFQALLLSLSNRLLNTATEADIFSTLLSTLLNNLRLMTPRTIIVMTKAITSTLTAPPKAAHIVNVTNLSKQILPILASFLEPAKVTSLYDDLVNFDKGFGTTACTLLRDVDSGSIVRLSEEQLTTSLNNLTSSLSSIPSDSVSALIYQVLLLFSSADAGSNLTHRALDGISSWFDENITVSSQPNPEQTYLLTTSLSSFVSALRHSRSLGKIILKLLSCSSSGPTPSSLRFERLTPFKIALACTLASVNSNYKESAIAAMRDLILEEVDFREKAEVDHWVAASIKHSPRPQNQLLQTLKAISDTIDVTASSSAVETVVSTLIGLAFSLVDSVKKDVGGKKQKCASSAAEAGRAILVRIFCGVGEDEATTESIRRSIIKSLSQRCTGHAPNALEHSKLLSVLPKEYLYEFTGELVEWLGHLATGGLPPKAASSHLLPCLTSLLQRERQHLDVALVFAKKSLFSADVSKRCAGAGCLVALLGVMSSGSAEEEVVGYLKRCLTQQREVRWAVYAAVCRTLNDDGDEAHSKKVASAMERLIHSQLDRVLEIQEVEEVRQARRARAASSNNGEPALSQMTQGNDDDDKAVLCPFNLPRIIGSGGEEGLLGDSEKASGSPTLASAKRKLDEPLSFLLIAASCIVEKLGQSCPLAQDLTMIREKASACEVDHYLQWTRDDEENCPSVPGDNSREVATCFVVAGVAEALTIGLDTSTESGEKQTLAFLQLRSDAIKEAMYLTVPSDDALRKAKKVPQSETGTKKKKSSEPKTTDSNMLQDRAEKAISEYLRGDFCQLLDDASENVLALISDSVYTSLMTFGGLAQGPDGKKLVSTAQLHQRVIMAGDLMATDNLTGRTIPTIALKLSPILFSQFTANIQRKSARTGPKKNVGGSLCSSALTGFLSGLRKMASNIDGLSMTPTARVTALLARSFELGGLEVSSADVDGADERLQGFLDVLTAPVGDAPQDSQTSRKGGVFVELVSVDAQEEASLICDAVSSAAKLLTNPNARVRQGARMLGAWQQLNIAFEGQLGLSRVNDGGKTAVASNSSLKAVTRAVSATVKLSGGLNGDTRIYSGKEDSDDMGPLRQERNEMGFSTGFGGEYWPAFSAFSAVSFPVGACGRIVISTVEGIGEKGGNFDELKSFDDFDQDYELKGLSTLFTDAPKMTEEVMSCLISACDRALVSAEYLFRLVGCSGVGNGKVSAVDLIGMRMLAVAEILSAMAPWAEFIDTTCSFACSVLKTSKRLYALNTRIMTGITTAKIEVGRMYRLFLAEMSERCTPVIAALMLGVQELQATGGASAGKNGKTRYITSGAIQAHGRTAANLSFERERSDNAMAKYSKRLQGMGKSTLANWVAKQILTTKARDFKIVQDDIRQAKEREMAALGGSEKKKKVKKRKGEGVKKEKKVKKRKKKNAGEDGDAGDGDGLLPEVPSDSDSGEEEEDEEGGGGDEEM</sequence>
<evidence type="ECO:0000313" key="3">
    <source>
        <dbReference type="EMBL" id="GMH68977.1"/>
    </source>
</evidence>
<feature type="compositionally biased region" description="Polar residues" evidence="1">
    <location>
        <begin position="613"/>
        <end position="627"/>
    </location>
</feature>
<dbReference type="Pfam" id="PF14676">
    <property type="entry name" value="FANCI_S2"/>
    <property type="match status" value="1"/>
</dbReference>
<dbReference type="EMBL" id="BRXY01000129">
    <property type="protein sequence ID" value="GMH68977.1"/>
    <property type="molecule type" value="Genomic_DNA"/>
</dbReference>
<evidence type="ECO:0000259" key="2">
    <source>
        <dbReference type="Pfam" id="PF14676"/>
    </source>
</evidence>
<evidence type="ECO:0000256" key="1">
    <source>
        <dbReference type="SAM" id="MobiDB-lite"/>
    </source>
</evidence>
<dbReference type="InterPro" id="IPR026171">
    <property type="entry name" value="FANCI"/>
</dbReference>
<dbReference type="GO" id="GO:0070182">
    <property type="term" value="F:DNA polymerase binding"/>
    <property type="evidence" value="ECO:0007669"/>
    <property type="project" value="TreeGrafter"/>
</dbReference>
<feature type="compositionally biased region" description="Acidic residues" evidence="1">
    <location>
        <begin position="1481"/>
        <end position="1498"/>
    </location>
</feature>
<dbReference type="GO" id="GO:0006281">
    <property type="term" value="P:DNA repair"/>
    <property type="evidence" value="ECO:0007669"/>
    <property type="project" value="InterPro"/>
</dbReference>
<comment type="caution">
    <text evidence="3">The sequence shown here is derived from an EMBL/GenBank/DDBJ whole genome shotgun (WGS) entry which is preliminary data.</text>
</comment>
<dbReference type="Proteomes" id="UP001165085">
    <property type="component" value="Unassembled WGS sequence"/>
</dbReference>
<dbReference type="InterPro" id="IPR016024">
    <property type="entry name" value="ARM-type_fold"/>
</dbReference>
<evidence type="ECO:0000313" key="4">
    <source>
        <dbReference type="Proteomes" id="UP001165085"/>
    </source>
</evidence>
<dbReference type="OrthoDB" id="195089at2759"/>
<feature type="domain" description="FANCI solenoid 2" evidence="2">
    <location>
        <begin position="367"/>
        <end position="522"/>
    </location>
</feature>
<name>A0A9W7AGJ1_9STRA</name>